<sequence>MASDELAPEQRRLRAQIAAHASWANTDHRAARTAAAHKLDPDGVLSPGERALRAESARKAYFLALALRSAKASARRKKNTP</sequence>
<evidence type="ECO:0000313" key="1">
    <source>
        <dbReference type="EMBL" id="GAA4661319.1"/>
    </source>
</evidence>
<dbReference type="EMBL" id="BAABIB010000120">
    <property type="protein sequence ID" value="GAA4661319.1"/>
    <property type="molecule type" value="Genomic_DNA"/>
</dbReference>
<protein>
    <submittedName>
        <fullName evidence="1">Uncharacterized protein</fullName>
    </submittedName>
</protein>
<gene>
    <name evidence="1" type="ORF">GCM10023214_61940</name>
</gene>
<dbReference type="RefSeq" id="WP_346055778.1">
    <property type="nucleotide sequence ID" value="NZ_BAABIB010000120.1"/>
</dbReference>
<proteinExistence type="predicted"/>
<organism evidence="1 2">
    <name type="scientific">Amycolatopsis dongchuanensis</name>
    <dbReference type="NCBI Taxonomy" id="1070866"/>
    <lineage>
        <taxon>Bacteria</taxon>
        <taxon>Bacillati</taxon>
        <taxon>Actinomycetota</taxon>
        <taxon>Actinomycetes</taxon>
        <taxon>Pseudonocardiales</taxon>
        <taxon>Pseudonocardiaceae</taxon>
        <taxon>Amycolatopsis</taxon>
    </lineage>
</organism>
<comment type="caution">
    <text evidence="1">The sequence shown here is derived from an EMBL/GenBank/DDBJ whole genome shotgun (WGS) entry which is preliminary data.</text>
</comment>
<dbReference type="Proteomes" id="UP001500192">
    <property type="component" value="Unassembled WGS sequence"/>
</dbReference>
<keyword evidence="2" id="KW-1185">Reference proteome</keyword>
<name>A0ABP8VDV5_9PSEU</name>
<reference evidence="2" key="1">
    <citation type="journal article" date="2019" name="Int. J. Syst. Evol. Microbiol.">
        <title>The Global Catalogue of Microorganisms (GCM) 10K type strain sequencing project: providing services to taxonomists for standard genome sequencing and annotation.</title>
        <authorList>
            <consortium name="The Broad Institute Genomics Platform"/>
            <consortium name="The Broad Institute Genome Sequencing Center for Infectious Disease"/>
            <person name="Wu L."/>
            <person name="Ma J."/>
        </authorList>
    </citation>
    <scope>NUCLEOTIDE SEQUENCE [LARGE SCALE GENOMIC DNA]</scope>
    <source>
        <strain evidence="2">JCM 18054</strain>
    </source>
</reference>
<evidence type="ECO:0000313" key="2">
    <source>
        <dbReference type="Proteomes" id="UP001500192"/>
    </source>
</evidence>
<accession>A0ABP8VDV5</accession>